<feature type="transmembrane region" description="Helical" evidence="1">
    <location>
        <begin position="92"/>
        <end position="110"/>
    </location>
</feature>
<proteinExistence type="predicted"/>
<evidence type="ECO:0000256" key="1">
    <source>
        <dbReference type="SAM" id="Phobius"/>
    </source>
</evidence>
<dbReference type="Pfam" id="PF12412">
    <property type="entry name" value="DUF3667"/>
    <property type="match status" value="1"/>
</dbReference>
<evidence type="ECO:0000313" key="3">
    <source>
        <dbReference type="Proteomes" id="UP001153642"/>
    </source>
</evidence>
<keyword evidence="1" id="KW-0472">Membrane</keyword>
<keyword evidence="1" id="KW-1133">Transmembrane helix</keyword>
<keyword evidence="3" id="KW-1185">Reference proteome</keyword>
<comment type="caution">
    <text evidence="2">The sequence shown here is derived from an EMBL/GenBank/DDBJ whole genome shotgun (WGS) entry which is preliminary data.</text>
</comment>
<feature type="transmembrane region" description="Helical" evidence="1">
    <location>
        <begin position="338"/>
        <end position="361"/>
    </location>
</feature>
<feature type="transmembrane region" description="Helical" evidence="1">
    <location>
        <begin position="248"/>
        <end position="267"/>
    </location>
</feature>
<dbReference type="EMBL" id="JAPMUA010000001">
    <property type="protein sequence ID" value="MDG3584247.1"/>
    <property type="molecule type" value="Genomic_DNA"/>
</dbReference>
<dbReference type="Proteomes" id="UP001153642">
    <property type="component" value="Unassembled WGS sequence"/>
</dbReference>
<feature type="transmembrane region" description="Helical" evidence="1">
    <location>
        <begin position="279"/>
        <end position="302"/>
    </location>
</feature>
<feature type="transmembrane region" description="Helical" evidence="1">
    <location>
        <begin position="308"/>
        <end position="326"/>
    </location>
</feature>
<protein>
    <submittedName>
        <fullName evidence="2">DUF3667 domain-containing protein</fullName>
    </submittedName>
</protein>
<dbReference type="InterPro" id="IPR022134">
    <property type="entry name" value="DUF3667"/>
</dbReference>
<organism evidence="2 3">
    <name type="scientific">Galbibacter pacificus</name>
    <dbReference type="NCBI Taxonomy" id="2996052"/>
    <lineage>
        <taxon>Bacteria</taxon>
        <taxon>Pseudomonadati</taxon>
        <taxon>Bacteroidota</taxon>
        <taxon>Flavobacteriia</taxon>
        <taxon>Flavobacteriales</taxon>
        <taxon>Flavobacteriaceae</taxon>
        <taxon>Galbibacter</taxon>
    </lineage>
</organism>
<accession>A0ABT6FLW4</accession>
<gene>
    <name evidence="2" type="ORF">OSR52_00090</name>
</gene>
<dbReference type="RefSeq" id="WP_277898022.1">
    <property type="nucleotide sequence ID" value="NZ_JAPMUA010000001.1"/>
</dbReference>
<reference evidence="2" key="1">
    <citation type="submission" date="2022-11" db="EMBL/GenBank/DDBJ databases">
        <title>High-quality draft genome sequence of Galbibacter sp. strain CMA-7.</title>
        <authorList>
            <person name="Wei L."/>
            <person name="Dong C."/>
            <person name="Shao Z."/>
        </authorList>
    </citation>
    <scope>NUCLEOTIDE SEQUENCE</scope>
    <source>
        <strain evidence="2">CMA-7</strain>
    </source>
</reference>
<evidence type="ECO:0000313" key="2">
    <source>
        <dbReference type="EMBL" id="MDG3584247.1"/>
    </source>
</evidence>
<name>A0ABT6FLW4_9FLAO</name>
<sequence length="363" mass="42994">MDNTTRSELKYRGTQCLNCKIPLESSDRFCPNCGQLNSTKKISVFDIIEELMGSVFSYDSKLRKTLTALILRPGKITSEFIKGKRATYTNPFRFFFSITILYFLMISYNSDFSSIDEFWNNELLQDSLHIETTLQQIKDASTNKEDTALIDSLITKYSPKEKNDNLDLDPKAYFAELEQKPMFNTIYDKTVYFFNGIQAKKYRQYEDALSRLKIESTLENKTAFSIAKSSYKSYHHPGSFFENLVSKLPFVIFFYLPVFSIFIWLVYPKRKFYYIDHLIFSFHTQTLFILLLIITFLIKWFFNINLHWIALIVFLLYLYKSMRGFYKEKRFKTIVKFIYLNTIFLILALFSFSMILFVSALTY</sequence>
<keyword evidence="1" id="KW-0812">Transmembrane</keyword>